<keyword evidence="4" id="KW-1185">Reference proteome</keyword>
<name>A0ABD5S797_9EURY</name>
<evidence type="ECO:0000313" key="3">
    <source>
        <dbReference type="EMBL" id="MFC6752304.1"/>
    </source>
</evidence>
<dbReference type="InterPro" id="IPR055684">
    <property type="entry name" value="DUF7260"/>
</dbReference>
<accession>A0ABD5S797</accession>
<gene>
    <name evidence="3" type="ORF">ACFQEU_02285</name>
</gene>
<dbReference type="RefSeq" id="WP_379778855.1">
    <property type="nucleotide sequence ID" value="NZ_JBHSWW010000014.1"/>
</dbReference>
<evidence type="ECO:0000313" key="4">
    <source>
        <dbReference type="Proteomes" id="UP001596442"/>
    </source>
</evidence>
<keyword evidence="1" id="KW-0472">Membrane</keyword>
<keyword evidence="1" id="KW-0812">Transmembrane</keyword>
<dbReference type="EMBL" id="JBHSWW010000014">
    <property type="protein sequence ID" value="MFC6752304.1"/>
    <property type="molecule type" value="Genomic_DNA"/>
</dbReference>
<evidence type="ECO:0000256" key="1">
    <source>
        <dbReference type="SAM" id="Phobius"/>
    </source>
</evidence>
<organism evidence="3 4">
    <name type="scientific">Halorubrum tibetense</name>
    <dbReference type="NCBI Taxonomy" id="175631"/>
    <lineage>
        <taxon>Archaea</taxon>
        <taxon>Methanobacteriati</taxon>
        <taxon>Methanobacteriota</taxon>
        <taxon>Stenosarchaea group</taxon>
        <taxon>Halobacteria</taxon>
        <taxon>Halobacteriales</taxon>
        <taxon>Haloferacaceae</taxon>
        <taxon>Halorubrum</taxon>
    </lineage>
</organism>
<reference evidence="3 4" key="1">
    <citation type="journal article" date="2019" name="Int. J. Syst. Evol. Microbiol.">
        <title>The Global Catalogue of Microorganisms (GCM) 10K type strain sequencing project: providing services to taxonomists for standard genome sequencing and annotation.</title>
        <authorList>
            <consortium name="The Broad Institute Genomics Platform"/>
            <consortium name="The Broad Institute Genome Sequencing Center for Infectious Disease"/>
            <person name="Wu L."/>
            <person name="Ma J."/>
        </authorList>
    </citation>
    <scope>NUCLEOTIDE SEQUENCE [LARGE SCALE GENOMIC DNA]</scope>
    <source>
        <strain evidence="3 4">CGMCC 1.3239</strain>
    </source>
</reference>
<protein>
    <recommendedName>
        <fullName evidence="2">DUF7260 domain-containing protein</fullName>
    </recommendedName>
</protein>
<sequence>MSVNRGADVTFRLPSEASLGADCTSLSCELTAMATEPGVVTAVVIAGLVAFVAFAYVRDAKACCRRERRRVIDERDAFEEFAERVSGLDPAPVDTAGGGFDGPVIGAHRTGSARAPGDIRLRNVLNTYRDTVMSLPHYTQEYDESVAESLAAELGPDTTTSLATNGTLSPALQSTLVDRGQQAARARTSLADAIDEELDDLADVETTLTEIDRQRSRLNEHLDGIPRGSRVDASIDVWERLGGLERRCDDAAADRQAALRNPPMVIEGAGDESDPTFREYLYDPMDGPQHPVLASIASLADRIRADRSRVARRVGDGC</sequence>
<proteinExistence type="predicted"/>
<evidence type="ECO:0000259" key="2">
    <source>
        <dbReference type="Pfam" id="PF23921"/>
    </source>
</evidence>
<keyword evidence="1" id="KW-1133">Transmembrane helix</keyword>
<dbReference type="AlphaFoldDB" id="A0ABD5S797"/>
<feature type="transmembrane region" description="Helical" evidence="1">
    <location>
        <begin position="39"/>
        <end position="57"/>
    </location>
</feature>
<feature type="domain" description="DUF7260" evidence="2">
    <location>
        <begin position="56"/>
        <end position="307"/>
    </location>
</feature>
<dbReference type="Pfam" id="PF23921">
    <property type="entry name" value="DUF7260"/>
    <property type="match status" value="1"/>
</dbReference>
<comment type="caution">
    <text evidence="3">The sequence shown here is derived from an EMBL/GenBank/DDBJ whole genome shotgun (WGS) entry which is preliminary data.</text>
</comment>
<dbReference type="Proteomes" id="UP001596442">
    <property type="component" value="Unassembled WGS sequence"/>
</dbReference>